<dbReference type="EMBL" id="CM056743">
    <property type="protein sequence ID" value="KAJ8673116.1"/>
    <property type="molecule type" value="Genomic_DNA"/>
</dbReference>
<sequence>MFKTCEVAAGMKLREDKLRYSVVHGMAPFFHHAVVELIKKVEHLVIGFDESFNHIAQEQQMAAHVRLWKHKRNQVTTRYYSSVFLSSSKAVDLKNGLKEIFGVFMIKLLQFSTDGLNVEKTHCEH</sequence>
<evidence type="ECO:0000313" key="2">
    <source>
        <dbReference type="Proteomes" id="UP001239111"/>
    </source>
</evidence>
<name>A0ACC2NPP9_9HYME</name>
<gene>
    <name evidence="1" type="ORF">QAD02_004378</name>
</gene>
<proteinExistence type="predicted"/>
<protein>
    <submittedName>
        <fullName evidence="1">Uncharacterized protein</fullName>
    </submittedName>
</protein>
<keyword evidence="2" id="KW-1185">Reference proteome</keyword>
<evidence type="ECO:0000313" key="1">
    <source>
        <dbReference type="EMBL" id="KAJ8673116.1"/>
    </source>
</evidence>
<organism evidence="1 2">
    <name type="scientific">Eretmocerus hayati</name>
    <dbReference type="NCBI Taxonomy" id="131215"/>
    <lineage>
        <taxon>Eukaryota</taxon>
        <taxon>Metazoa</taxon>
        <taxon>Ecdysozoa</taxon>
        <taxon>Arthropoda</taxon>
        <taxon>Hexapoda</taxon>
        <taxon>Insecta</taxon>
        <taxon>Pterygota</taxon>
        <taxon>Neoptera</taxon>
        <taxon>Endopterygota</taxon>
        <taxon>Hymenoptera</taxon>
        <taxon>Apocrita</taxon>
        <taxon>Proctotrupomorpha</taxon>
        <taxon>Chalcidoidea</taxon>
        <taxon>Aphelinidae</taxon>
        <taxon>Aphelininae</taxon>
        <taxon>Eretmocerus</taxon>
    </lineage>
</organism>
<comment type="caution">
    <text evidence="1">The sequence shown here is derived from an EMBL/GenBank/DDBJ whole genome shotgun (WGS) entry which is preliminary data.</text>
</comment>
<dbReference type="Proteomes" id="UP001239111">
    <property type="component" value="Chromosome 3"/>
</dbReference>
<accession>A0ACC2NPP9</accession>
<reference evidence="1" key="1">
    <citation type="submission" date="2023-04" db="EMBL/GenBank/DDBJ databases">
        <title>A chromosome-level genome assembly of the parasitoid wasp Eretmocerus hayati.</title>
        <authorList>
            <person name="Zhong Y."/>
            <person name="Liu S."/>
            <person name="Liu Y."/>
        </authorList>
    </citation>
    <scope>NUCLEOTIDE SEQUENCE</scope>
    <source>
        <strain evidence="1">ZJU_SS_LIU_2023</strain>
    </source>
</reference>